<dbReference type="PANTHER" id="PTHR11953:SF2">
    <property type="entry name" value="EXOSOME COMPLEX COMPONENT MTR3"/>
    <property type="match status" value="1"/>
</dbReference>
<dbReference type="STRING" id="425265.A8PXC4"/>
<keyword evidence="4" id="KW-0963">Cytoplasm</keyword>
<dbReference type="InterPro" id="IPR027408">
    <property type="entry name" value="PNPase/RNase_PH_dom_sf"/>
</dbReference>
<evidence type="ECO:0000256" key="3">
    <source>
        <dbReference type="ARBA" id="ARBA00006678"/>
    </source>
</evidence>
<keyword evidence="5" id="KW-0698">rRNA processing</keyword>
<dbReference type="GO" id="GO:0005730">
    <property type="term" value="C:nucleolus"/>
    <property type="evidence" value="ECO:0007669"/>
    <property type="project" value="TreeGrafter"/>
</dbReference>
<proteinExistence type="inferred from homology"/>
<evidence type="ECO:0000256" key="5">
    <source>
        <dbReference type="ARBA" id="ARBA00022552"/>
    </source>
</evidence>
<dbReference type="GO" id="GO:0034475">
    <property type="term" value="P:U4 snRNA 3'-end processing"/>
    <property type="evidence" value="ECO:0007669"/>
    <property type="project" value="TreeGrafter"/>
</dbReference>
<dbReference type="OMA" id="LDIHIMV"/>
<reference evidence="10 11" key="1">
    <citation type="journal article" date="2007" name="Proc. Natl. Acad. Sci. U.S.A.">
        <title>Dandruff-associated Malassezia genomes reveal convergent and divergent virulence traits shared with plant and human fungal pathogens.</title>
        <authorList>
            <person name="Xu J."/>
            <person name="Saunders C.W."/>
            <person name="Hu P."/>
            <person name="Grant R.A."/>
            <person name="Boekhout T."/>
            <person name="Kuramae E.E."/>
            <person name="Kronstad J.W."/>
            <person name="Deangelis Y.M."/>
            <person name="Reeder N.L."/>
            <person name="Johnstone K.R."/>
            <person name="Leland M."/>
            <person name="Fieno A.M."/>
            <person name="Begley W.M."/>
            <person name="Sun Y."/>
            <person name="Lacey M.P."/>
            <person name="Chaudhary T."/>
            <person name="Keough T."/>
            <person name="Chu L."/>
            <person name="Sears R."/>
            <person name="Yuan B."/>
            <person name="Dawson T.L.Jr."/>
        </authorList>
    </citation>
    <scope>NUCLEOTIDE SEQUENCE [LARGE SCALE GENOMIC DNA]</scope>
    <source>
        <strain evidence="11">ATCC MYA-4612 / CBS 7966</strain>
    </source>
</reference>
<keyword evidence="8" id="KW-0539">Nucleus</keyword>
<evidence type="ECO:0000256" key="1">
    <source>
        <dbReference type="ARBA" id="ARBA00004123"/>
    </source>
</evidence>
<feature type="domain" description="Exoribonuclease phosphorolytic" evidence="9">
    <location>
        <begin position="30"/>
        <end position="157"/>
    </location>
</feature>
<dbReference type="PANTHER" id="PTHR11953">
    <property type="entry name" value="EXOSOME COMPLEX COMPONENT"/>
    <property type="match status" value="1"/>
</dbReference>
<dbReference type="KEGG" id="mgl:MGL_1400"/>
<evidence type="ECO:0000256" key="6">
    <source>
        <dbReference type="ARBA" id="ARBA00022835"/>
    </source>
</evidence>
<comment type="caution">
    <text evidence="10">The sequence shown here is derived from an EMBL/GenBank/DDBJ whole genome shotgun (WGS) entry which is preliminary data.</text>
</comment>
<comment type="similarity">
    <text evidence="3">Belongs to the RNase PH family.</text>
</comment>
<evidence type="ECO:0000313" key="10">
    <source>
        <dbReference type="EMBL" id="EDP44003.1"/>
    </source>
</evidence>
<evidence type="ECO:0000256" key="7">
    <source>
        <dbReference type="ARBA" id="ARBA00022884"/>
    </source>
</evidence>
<organism evidence="10 11">
    <name type="scientific">Malassezia globosa (strain ATCC MYA-4612 / CBS 7966)</name>
    <name type="common">Dandruff-associated fungus</name>
    <dbReference type="NCBI Taxonomy" id="425265"/>
    <lineage>
        <taxon>Eukaryota</taxon>
        <taxon>Fungi</taxon>
        <taxon>Dikarya</taxon>
        <taxon>Basidiomycota</taxon>
        <taxon>Ustilaginomycotina</taxon>
        <taxon>Malasseziomycetes</taxon>
        <taxon>Malasseziales</taxon>
        <taxon>Malasseziaceae</taxon>
        <taxon>Malassezia</taxon>
    </lineage>
</organism>
<comment type="subcellular location">
    <subcellularLocation>
        <location evidence="2">Cytoplasm</location>
    </subcellularLocation>
    <subcellularLocation>
        <location evidence="1">Nucleus</location>
    </subcellularLocation>
</comment>
<dbReference type="GO" id="GO:0000177">
    <property type="term" value="C:cytoplasmic exosome (RNase complex)"/>
    <property type="evidence" value="ECO:0007669"/>
    <property type="project" value="TreeGrafter"/>
</dbReference>
<dbReference type="Gene3D" id="3.30.230.70">
    <property type="entry name" value="GHMP Kinase, N-terminal domain"/>
    <property type="match status" value="1"/>
</dbReference>
<evidence type="ECO:0000256" key="2">
    <source>
        <dbReference type="ARBA" id="ARBA00004496"/>
    </source>
</evidence>
<dbReference type="GO" id="GO:0003723">
    <property type="term" value="F:RNA binding"/>
    <property type="evidence" value="ECO:0007669"/>
    <property type="project" value="UniProtKB-KW"/>
</dbReference>
<dbReference type="RefSeq" id="XP_001731217.1">
    <property type="nucleotide sequence ID" value="XM_001731165.1"/>
</dbReference>
<evidence type="ECO:0000256" key="8">
    <source>
        <dbReference type="ARBA" id="ARBA00023242"/>
    </source>
</evidence>
<dbReference type="EMBL" id="AAYY01000004">
    <property type="protein sequence ID" value="EDP44003.1"/>
    <property type="molecule type" value="Genomic_DNA"/>
</dbReference>
<keyword evidence="7" id="KW-0694">RNA-binding</keyword>
<sequence length="253" mass="26909">MNVGEDSMAVPCIAQKSPVVRPDGRKAEEPRPLYLQTGIIPSASGSTLLESGHTKIVCSVHGPRQVRGRHYAGKAEVNVQFEMAPFSEKERRSSRDTEAPVPAALIQQALLPAIRLDLLPKSSIDVHITVLDSDTSMLGCAAMGATAASAALAEAGVQMLGLVTGATATAISTLPSTNKAQQLWLVDPTHREYADSHSHLMICGLPALGMTTCYVLQGSVDSMNALKHVSNTLTQVTTKYHGLVAQSLYNEHT</sequence>
<dbReference type="InParanoid" id="A8PXC4"/>
<gene>
    <name evidence="10" type="ORF">MGL_1400</name>
</gene>
<accession>A8PXC4</accession>
<dbReference type="AlphaFoldDB" id="A8PXC4"/>
<dbReference type="Pfam" id="PF01138">
    <property type="entry name" value="RNase_PH"/>
    <property type="match status" value="1"/>
</dbReference>
<dbReference type="InterPro" id="IPR050080">
    <property type="entry name" value="RNase_PH"/>
</dbReference>
<dbReference type="InterPro" id="IPR020568">
    <property type="entry name" value="Ribosomal_Su5_D2-typ_SF"/>
</dbReference>
<dbReference type="GO" id="GO:0006364">
    <property type="term" value="P:rRNA processing"/>
    <property type="evidence" value="ECO:0007669"/>
    <property type="project" value="UniProtKB-KW"/>
</dbReference>
<dbReference type="CDD" id="cd11371">
    <property type="entry name" value="RNase_PH_MTR3"/>
    <property type="match status" value="1"/>
</dbReference>
<dbReference type="FunCoup" id="A8PXC4">
    <property type="interactions" value="114"/>
</dbReference>
<dbReference type="InterPro" id="IPR036345">
    <property type="entry name" value="ExoRNase_PH_dom2_sf"/>
</dbReference>
<evidence type="ECO:0000259" key="9">
    <source>
        <dbReference type="Pfam" id="PF01138"/>
    </source>
</evidence>
<dbReference type="InterPro" id="IPR001247">
    <property type="entry name" value="ExoRNase_PH_dom1"/>
</dbReference>
<dbReference type="VEuPathDB" id="FungiDB:MGL_1400"/>
<dbReference type="GeneID" id="5855524"/>
<dbReference type="GO" id="GO:0000176">
    <property type="term" value="C:nuclear exosome (RNase complex)"/>
    <property type="evidence" value="ECO:0007669"/>
    <property type="project" value="TreeGrafter"/>
</dbReference>
<dbReference type="Proteomes" id="UP000008837">
    <property type="component" value="Unassembled WGS sequence"/>
</dbReference>
<evidence type="ECO:0000313" key="11">
    <source>
        <dbReference type="Proteomes" id="UP000008837"/>
    </source>
</evidence>
<name>A8PXC4_MALGO</name>
<evidence type="ECO:0000256" key="4">
    <source>
        <dbReference type="ARBA" id="ARBA00022490"/>
    </source>
</evidence>
<dbReference type="SUPFAM" id="SSF54211">
    <property type="entry name" value="Ribosomal protein S5 domain 2-like"/>
    <property type="match status" value="1"/>
</dbReference>
<dbReference type="GO" id="GO:0016075">
    <property type="term" value="P:rRNA catabolic process"/>
    <property type="evidence" value="ECO:0007669"/>
    <property type="project" value="TreeGrafter"/>
</dbReference>
<keyword evidence="11" id="KW-1185">Reference proteome</keyword>
<protein>
    <recommendedName>
        <fullName evidence="9">Exoribonuclease phosphorolytic domain-containing protein</fullName>
    </recommendedName>
</protein>
<dbReference type="OrthoDB" id="2504340at2759"/>
<dbReference type="SUPFAM" id="SSF55666">
    <property type="entry name" value="Ribonuclease PH domain 2-like"/>
    <property type="match status" value="1"/>
</dbReference>
<keyword evidence="6" id="KW-0271">Exosome</keyword>
<dbReference type="GO" id="GO:0071028">
    <property type="term" value="P:nuclear mRNA surveillance"/>
    <property type="evidence" value="ECO:0007669"/>
    <property type="project" value="TreeGrafter"/>
</dbReference>
<dbReference type="GO" id="GO:0071051">
    <property type="term" value="P:poly(A)-dependent snoRNA 3'-end processing"/>
    <property type="evidence" value="ECO:0007669"/>
    <property type="project" value="TreeGrafter"/>
</dbReference>